<keyword evidence="3" id="KW-1185">Reference proteome</keyword>
<dbReference type="Proteomes" id="UP001062776">
    <property type="component" value="Unassembled WGS sequence"/>
</dbReference>
<evidence type="ECO:0000256" key="1">
    <source>
        <dbReference type="SAM" id="SignalP"/>
    </source>
</evidence>
<evidence type="ECO:0000313" key="2">
    <source>
        <dbReference type="EMBL" id="GBQ91581.1"/>
    </source>
</evidence>
<comment type="caution">
    <text evidence="2">The sequence shown here is derived from an EMBL/GenBank/DDBJ whole genome shotgun (WGS) entry which is preliminary data.</text>
</comment>
<dbReference type="PROSITE" id="PS51257">
    <property type="entry name" value="PROKAR_LIPOPROTEIN"/>
    <property type="match status" value="1"/>
</dbReference>
<evidence type="ECO:0008006" key="4">
    <source>
        <dbReference type="Google" id="ProtNLM"/>
    </source>
</evidence>
<gene>
    <name evidence="2" type="ORF">AA0535_2341</name>
</gene>
<organism evidence="2 3">
    <name type="scientific">Asaia krungthepensis NRIC 0535</name>
    <dbReference type="NCBI Taxonomy" id="1307925"/>
    <lineage>
        <taxon>Bacteria</taxon>
        <taxon>Pseudomonadati</taxon>
        <taxon>Pseudomonadota</taxon>
        <taxon>Alphaproteobacteria</taxon>
        <taxon>Acetobacterales</taxon>
        <taxon>Acetobacteraceae</taxon>
        <taxon>Asaia</taxon>
    </lineage>
</organism>
<feature type="chain" id="PRO_5046061706" description="Lipoprotein" evidence="1">
    <location>
        <begin position="21"/>
        <end position="123"/>
    </location>
</feature>
<keyword evidence="1" id="KW-0732">Signal</keyword>
<protein>
    <recommendedName>
        <fullName evidence="4">Lipoprotein</fullName>
    </recommendedName>
</protein>
<feature type="signal peptide" evidence="1">
    <location>
        <begin position="1"/>
        <end position="20"/>
    </location>
</feature>
<proteinExistence type="predicted"/>
<evidence type="ECO:0000313" key="3">
    <source>
        <dbReference type="Proteomes" id="UP001062776"/>
    </source>
</evidence>
<dbReference type="EMBL" id="BAPV01000043">
    <property type="protein sequence ID" value="GBQ91581.1"/>
    <property type="molecule type" value="Genomic_DNA"/>
</dbReference>
<name>A0ABQ0Q4X8_9PROT</name>
<accession>A0ABQ0Q4X8</accession>
<sequence length="123" mass="13221">MRRYTAPLALIVSLSITACAGQGGDRMMSNRSPSVMLTSYAIANGMAEHGLITKILQHQATRAEIAKLIAIDHNTWIAIKQAALSPTEDHYRAADEGILQILSYSTPVAQPPAAPAQQDAQRP</sequence>
<dbReference type="RefSeq" id="WP_264816560.1">
    <property type="nucleotide sequence ID" value="NZ_BAPV01000043.1"/>
</dbReference>
<reference evidence="2" key="1">
    <citation type="submission" date="2013-04" db="EMBL/GenBank/DDBJ databases">
        <title>The genome sequencing project of 58 acetic acid bacteria.</title>
        <authorList>
            <person name="Okamoto-Kainuma A."/>
            <person name="Ishikawa M."/>
            <person name="Umino S."/>
            <person name="Koizumi Y."/>
            <person name="Shiwa Y."/>
            <person name="Yoshikawa H."/>
            <person name="Matsutani M."/>
            <person name="Matsushita K."/>
        </authorList>
    </citation>
    <scope>NUCLEOTIDE SEQUENCE</scope>
    <source>
        <strain evidence="2">NRIC 0535</strain>
    </source>
</reference>